<organism evidence="1 2">
    <name type="scientific">Ephemeroptericola cinctiostellae</name>
    <dbReference type="NCBI Taxonomy" id="2268024"/>
    <lineage>
        <taxon>Bacteria</taxon>
        <taxon>Pseudomonadati</taxon>
        <taxon>Pseudomonadota</taxon>
        <taxon>Betaproteobacteria</taxon>
        <taxon>Burkholderiales</taxon>
        <taxon>Burkholderiaceae</taxon>
        <taxon>Ephemeroptericola</taxon>
    </lineage>
</organism>
<evidence type="ECO:0000313" key="1">
    <source>
        <dbReference type="EMBL" id="AXF86371.1"/>
    </source>
</evidence>
<dbReference type="KEGG" id="hyf:DTO96_102125"/>
<gene>
    <name evidence="1" type="ORF">DTO96_102125</name>
</gene>
<sequence length="67" mass="7415">MFFDTLFFDALFYGHSSILCGLFAQNHQLKHHKVSDYCCDLTRASSDQTASNHSTQCNTGTLAALAI</sequence>
<name>A0A345DDD3_9BURK</name>
<proteinExistence type="predicted"/>
<dbReference type="AlphaFoldDB" id="A0A345DDD3"/>
<keyword evidence="2" id="KW-1185">Reference proteome</keyword>
<protein>
    <submittedName>
        <fullName evidence="1">Uncharacterized protein</fullName>
    </submittedName>
</protein>
<dbReference type="EMBL" id="CP031124">
    <property type="protein sequence ID" value="AXF86371.1"/>
    <property type="molecule type" value="Genomic_DNA"/>
</dbReference>
<accession>A0A345DDD3</accession>
<evidence type="ECO:0000313" key="2">
    <source>
        <dbReference type="Proteomes" id="UP000252182"/>
    </source>
</evidence>
<dbReference type="Proteomes" id="UP000252182">
    <property type="component" value="Chromosome"/>
</dbReference>
<reference evidence="2" key="1">
    <citation type="submission" date="2018-07" db="EMBL/GenBank/DDBJ databases">
        <authorList>
            <person name="Kim H."/>
        </authorList>
    </citation>
    <scope>NUCLEOTIDE SEQUENCE [LARGE SCALE GENOMIC DNA]</scope>
    <source>
        <strain evidence="2">F02</strain>
    </source>
</reference>